<organism evidence="2 3">
    <name type="scientific">Riccia fluitans</name>
    <dbReference type="NCBI Taxonomy" id="41844"/>
    <lineage>
        <taxon>Eukaryota</taxon>
        <taxon>Viridiplantae</taxon>
        <taxon>Streptophyta</taxon>
        <taxon>Embryophyta</taxon>
        <taxon>Marchantiophyta</taxon>
        <taxon>Marchantiopsida</taxon>
        <taxon>Marchantiidae</taxon>
        <taxon>Marchantiales</taxon>
        <taxon>Ricciaceae</taxon>
        <taxon>Riccia</taxon>
    </lineage>
</organism>
<protein>
    <submittedName>
        <fullName evidence="2">Uncharacterized protein</fullName>
    </submittedName>
</protein>
<feature type="compositionally biased region" description="Basic and acidic residues" evidence="1">
    <location>
        <begin position="20"/>
        <end position="29"/>
    </location>
</feature>
<proteinExistence type="predicted"/>
<keyword evidence="3" id="KW-1185">Reference proteome</keyword>
<gene>
    <name evidence="2" type="ORF">R1flu_020190</name>
</gene>
<sequence length="259" mass="29056">MLASIVQSNLAGIPKEGEEDPKSKTRDTKGPTGITLPIGHSSGYTNISKPNVQANSTVNGKQAEMAQEMEQICQNVYRQVVLSQDVTPYVKTSNGGWQPHVAFRDIVIDTNSHTLIVSFQVMEIDDPDYTQLILGRTWQKGARAIINMDKEVVHIRMGASTLTMVKMIGMGQTGVIKVQRAQLVNWDFTSGFFDKDEDQFLVDQPWIIPVAEVNLVPLTDKEKQKELKKYLQSVKRKIKLRVPPQIATHQEVGLELKEE</sequence>
<feature type="compositionally biased region" description="Polar residues" evidence="1">
    <location>
        <begin position="1"/>
        <end position="10"/>
    </location>
</feature>
<evidence type="ECO:0000313" key="2">
    <source>
        <dbReference type="EMBL" id="KAL2652062.1"/>
    </source>
</evidence>
<name>A0ABD1ZL96_9MARC</name>
<evidence type="ECO:0000313" key="3">
    <source>
        <dbReference type="Proteomes" id="UP001605036"/>
    </source>
</evidence>
<dbReference type="AlphaFoldDB" id="A0ABD1ZL96"/>
<reference evidence="2 3" key="1">
    <citation type="submission" date="2024-09" db="EMBL/GenBank/DDBJ databases">
        <title>Chromosome-scale assembly of Riccia fluitans.</title>
        <authorList>
            <person name="Paukszto L."/>
            <person name="Sawicki J."/>
            <person name="Karawczyk K."/>
            <person name="Piernik-Szablinska J."/>
            <person name="Szczecinska M."/>
            <person name="Mazdziarz M."/>
        </authorList>
    </citation>
    <scope>NUCLEOTIDE SEQUENCE [LARGE SCALE GENOMIC DNA]</scope>
    <source>
        <strain evidence="2">Rf_01</strain>
        <tissue evidence="2">Aerial parts of the thallus</tissue>
    </source>
</reference>
<dbReference type="Proteomes" id="UP001605036">
    <property type="component" value="Unassembled WGS sequence"/>
</dbReference>
<dbReference type="EMBL" id="JBHFFA010000001">
    <property type="protein sequence ID" value="KAL2652062.1"/>
    <property type="molecule type" value="Genomic_DNA"/>
</dbReference>
<evidence type="ECO:0000256" key="1">
    <source>
        <dbReference type="SAM" id="MobiDB-lite"/>
    </source>
</evidence>
<accession>A0ABD1ZL96</accession>
<feature type="region of interest" description="Disordered" evidence="1">
    <location>
        <begin position="1"/>
        <end position="41"/>
    </location>
</feature>
<comment type="caution">
    <text evidence="2">The sequence shown here is derived from an EMBL/GenBank/DDBJ whole genome shotgun (WGS) entry which is preliminary data.</text>
</comment>